<accession>A0ABR2N7J7</accession>
<dbReference type="CDD" id="cd06222">
    <property type="entry name" value="RNase_H_like"/>
    <property type="match status" value="1"/>
</dbReference>
<dbReference type="InterPro" id="IPR053151">
    <property type="entry name" value="RNase_H-like"/>
</dbReference>
<dbReference type="SUPFAM" id="SSF53098">
    <property type="entry name" value="Ribonuclease H-like"/>
    <property type="match status" value="1"/>
</dbReference>
<evidence type="ECO:0000259" key="1">
    <source>
        <dbReference type="Pfam" id="PF13456"/>
    </source>
</evidence>
<dbReference type="EMBL" id="JBBPBN010000227">
    <property type="protein sequence ID" value="KAK8972129.1"/>
    <property type="molecule type" value="Genomic_DNA"/>
</dbReference>
<reference evidence="2 3" key="1">
    <citation type="journal article" date="2024" name="G3 (Bethesda)">
        <title>Genome assembly of Hibiscus sabdariffa L. provides insights into metabolisms of medicinal natural products.</title>
        <authorList>
            <person name="Kim T."/>
        </authorList>
    </citation>
    <scope>NUCLEOTIDE SEQUENCE [LARGE SCALE GENOMIC DNA]</scope>
    <source>
        <strain evidence="2">TK-2024</strain>
        <tissue evidence="2">Old leaves</tissue>
    </source>
</reference>
<feature type="domain" description="RNase H type-1" evidence="1">
    <location>
        <begin position="36"/>
        <end position="156"/>
    </location>
</feature>
<dbReference type="Proteomes" id="UP001396334">
    <property type="component" value="Unassembled WGS sequence"/>
</dbReference>
<organism evidence="2 3">
    <name type="scientific">Hibiscus sabdariffa</name>
    <name type="common">roselle</name>
    <dbReference type="NCBI Taxonomy" id="183260"/>
    <lineage>
        <taxon>Eukaryota</taxon>
        <taxon>Viridiplantae</taxon>
        <taxon>Streptophyta</taxon>
        <taxon>Embryophyta</taxon>
        <taxon>Tracheophyta</taxon>
        <taxon>Spermatophyta</taxon>
        <taxon>Magnoliopsida</taxon>
        <taxon>eudicotyledons</taxon>
        <taxon>Gunneridae</taxon>
        <taxon>Pentapetalae</taxon>
        <taxon>rosids</taxon>
        <taxon>malvids</taxon>
        <taxon>Malvales</taxon>
        <taxon>Malvaceae</taxon>
        <taxon>Malvoideae</taxon>
        <taxon>Hibiscus</taxon>
    </lineage>
</organism>
<dbReference type="InterPro" id="IPR044730">
    <property type="entry name" value="RNase_H-like_dom_plant"/>
</dbReference>
<dbReference type="Gene3D" id="3.30.420.10">
    <property type="entry name" value="Ribonuclease H-like superfamily/Ribonuclease H"/>
    <property type="match status" value="1"/>
</dbReference>
<evidence type="ECO:0000313" key="3">
    <source>
        <dbReference type="Proteomes" id="UP001396334"/>
    </source>
</evidence>
<dbReference type="InterPro" id="IPR002156">
    <property type="entry name" value="RNaseH_domain"/>
</dbReference>
<dbReference type="Pfam" id="PF13456">
    <property type="entry name" value="RVT_3"/>
    <property type="match status" value="1"/>
</dbReference>
<gene>
    <name evidence="2" type="ORF">V6N11_061936</name>
</gene>
<protein>
    <recommendedName>
        <fullName evidence="1">RNase H type-1 domain-containing protein</fullName>
    </recommendedName>
</protein>
<dbReference type="InterPro" id="IPR036397">
    <property type="entry name" value="RNaseH_sf"/>
</dbReference>
<sequence>MMWYGVLFILKYIDIGCKSSSNCLWSKPPLDSLKFNVDGAVEGGFKIAGIDGVLCNTENVSLIMFSNSIGVIDVTSTELLALKEAYLLFRDSNQVNSFKHILETDCCSCVDWFTHPNSAPSMFKAIIEDCSNICNGFYWSIQHIPGKENVTEDKLAE</sequence>
<evidence type="ECO:0000313" key="2">
    <source>
        <dbReference type="EMBL" id="KAK8972129.1"/>
    </source>
</evidence>
<name>A0ABR2N7J7_9ROSI</name>
<dbReference type="PANTHER" id="PTHR47723">
    <property type="entry name" value="OS05G0353850 PROTEIN"/>
    <property type="match status" value="1"/>
</dbReference>
<comment type="caution">
    <text evidence="2">The sequence shown here is derived from an EMBL/GenBank/DDBJ whole genome shotgun (WGS) entry which is preliminary data.</text>
</comment>
<proteinExistence type="predicted"/>
<dbReference type="InterPro" id="IPR012337">
    <property type="entry name" value="RNaseH-like_sf"/>
</dbReference>
<keyword evidence="3" id="KW-1185">Reference proteome</keyword>
<dbReference type="PANTHER" id="PTHR47723:SF22">
    <property type="entry name" value="RNASE H TYPE-1 DOMAIN-CONTAINING PROTEIN"/>
    <property type="match status" value="1"/>
</dbReference>